<organism evidence="2 3">
    <name type="scientific">Verticillium longisporum</name>
    <name type="common">Verticillium dahliae var. longisporum</name>
    <dbReference type="NCBI Taxonomy" id="100787"/>
    <lineage>
        <taxon>Eukaryota</taxon>
        <taxon>Fungi</taxon>
        <taxon>Dikarya</taxon>
        <taxon>Ascomycota</taxon>
        <taxon>Pezizomycotina</taxon>
        <taxon>Sordariomycetes</taxon>
        <taxon>Hypocreomycetidae</taxon>
        <taxon>Glomerellales</taxon>
        <taxon>Plectosphaerellaceae</taxon>
        <taxon>Verticillium</taxon>
    </lineage>
</organism>
<dbReference type="EMBL" id="JAEMWZ010001010">
    <property type="protein sequence ID" value="KAG7102088.1"/>
    <property type="molecule type" value="Genomic_DNA"/>
</dbReference>
<gene>
    <name evidence="2" type="ORF">HYQ45_018747</name>
</gene>
<dbReference type="AlphaFoldDB" id="A0A8I2Z2C0"/>
<dbReference type="OrthoDB" id="10351455at2759"/>
<name>A0A8I2Z2C0_VERLO</name>
<keyword evidence="1" id="KW-0472">Membrane</keyword>
<sequence>MGSGDFGAPVYSLEIPSIYFGITIGFCILTAIKAAQQTFAIHKRTRSVFNLYTWMIWILLVTNILQAIINWMYIQGDLKGRLLRTGWA</sequence>
<comment type="caution">
    <text evidence="2">The sequence shown here is derived from an EMBL/GenBank/DDBJ whole genome shotgun (WGS) entry which is preliminary data.</text>
</comment>
<evidence type="ECO:0000313" key="3">
    <source>
        <dbReference type="Proteomes" id="UP000689129"/>
    </source>
</evidence>
<protein>
    <submittedName>
        <fullName evidence="2">Uncharacterized protein</fullName>
    </submittedName>
</protein>
<proteinExistence type="predicted"/>
<dbReference type="Proteomes" id="UP000689129">
    <property type="component" value="Unassembled WGS sequence"/>
</dbReference>
<keyword evidence="1" id="KW-0812">Transmembrane</keyword>
<evidence type="ECO:0000313" key="2">
    <source>
        <dbReference type="EMBL" id="KAG7102088.1"/>
    </source>
</evidence>
<reference evidence="2" key="1">
    <citation type="journal article" date="2021" name="Mol. Plant Pathol.">
        <title>A 20-kb lineage-specific genomic region tames virulence in pathogenic amphidiploid Verticillium longisporum.</title>
        <authorList>
            <person name="Harting R."/>
            <person name="Starke J."/>
            <person name="Kusch H."/>
            <person name="Poggeler S."/>
            <person name="Maurus I."/>
            <person name="Schluter R."/>
            <person name="Landesfeind M."/>
            <person name="Bulla I."/>
            <person name="Nowrousian M."/>
            <person name="de Jonge R."/>
            <person name="Stahlhut G."/>
            <person name="Hoff K.J."/>
            <person name="Asshauer K.P."/>
            <person name="Thurmer A."/>
            <person name="Stanke M."/>
            <person name="Daniel R."/>
            <person name="Morgenstern B."/>
            <person name="Thomma B.P.H.J."/>
            <person name="Kronstad J.W."/>
            <person name="Braus-Stromeyer S.A."/>
            <person name="Braus G.H."/>
        </authorList>
    </citation>
    <scope>NUCLEOTIDE SEQUENCE</scope>
    <source>
        <strain evidence="2">Vl32</strain>
    </source>
</reference>
<feature type="transmembrane region" description="Helical" evidence="1">
    <location>
        <begin position="48"/>
        <end position="74"/>
    </location>
</feature>
<accession>A0A8I2Z2C0</accession>
<keyword evidence="1" id="KW-1133">Transmembrane helix</keyword>
<evidence type="ECO:0000256" key="1">
    <source>
        <dbReference type="SAM" id="Phobius"/>
    </source>
</evidence>
<feature type="transmembrane region" description="Helical" evidence="1">
    <location>
        <begin position="18"/>
        <end position="36"/>
    </location>
</feature>